<reference evidence="1 2" key="1">
    <citation type="journal article" name="Front. Microbiol.">
        <title>Sugar Metabolism of the First Thermophilic Planctomycete Thermogutta terrifontis: Comparative Genomic and Transcriptomic Approaches.</title>
        <authorList>
            <person name="Elcheninov A.G."/>
            <person name="Menzel P."/>
            <person name="Gudbergsdottir S.R."/>
            <person name="Slesarev A.I."/>
            <person name="Kadnikov V.V."/>
            <person name="Krogh A."/>
            <person name="Bonch-Osmolovskaya E.A."/>
            <person name="Peng X."/>
            <person name="Kublanov I.V."/>
        </authorList>
    </citation>
    <scope>NUCLEOTIDE SEQUENCE [LARGE SCALE GENOMIC DNA]</scope>
    <source>
        <strain evidence="1 2">R1</strain>
    </source>
</reference>
<proteinExistence type="predicted"/>
<sequence length="40" mass="4695">MLQLSRRCTRRAPQGTSALLLLDPEYPLTYRFGTIRKWGE</sequence>
<evidence type="ECO:0000313" key="1">
    <source>
        <dbReference type="EMBL" id="ASV76447.1"/>
    </source>
</evidence>
<evidence type="ECO:0000313" key="2">
    <source>
        <dbReference type="Proteomes" id="UP000215086"/>
    </source>
</evidence>
<keyword evidence="2" id="KW-1185">Reference proteome</keyword>
<accession>A0A286RKG5</accession>
<name>A0A286RKG5_9BACT</name>
<organism evidence="1 2">
    <name type="scientific">Thermogutta terrifontis</name>
    <dbReference type="NCBI Taxonomy" id="1331910"/>
    <lineage>
        <taxon>Bacteria</taxon>
        <taxon>Pseudomonadati</taxon>
        <taxon>Planctomycetota</taxon>
        <taxon>Planctomycetia</taxon>
        <taxon>Pirellulales</taxon>
        <taxon>Thermoguttaceae</taxon>
        <taxon>Thermogutta</taxon>
    </lineage>
</organism>
<dbReference type="KEGG" id="ttf:THTE_3846"/>
<gene>
    <name evidence="1" type="ORF">THTE_3846</name>
</gene>
<dbReference type="Proteomes" id="UP000215086">
    <property type="component" value="Chromosome"/>
</dbReference>
<protein>
    <submittedName>
        <fullName evidence="1">Uncharacterized protein</fullName>
    </submittedName>
</protein>
<dbReference type="AlphaFoldDB" id="A0A286RKG5"/>
<dbReference type="EMBL" id="CP018477">
    <property type="protein sequence ID" value="ASV76447.1"/>
    <property type="molecule type" value="Genomic_DNA"/>
</dbReference>